<dbReference type="PANTHER" id="PTHR33930:SF2">
    <property type="entry name" value="BLR3452 PROTEIN"/>
    <property type="match status" value="1"/>
</dbReference>
<dbReference type="NCBIfam" id="TIGR00778">
    <property type="entry name" value="ahpD_dom"/>
    <property type="match status" value="1"/>
</dbReference>
<dbReference type="SUPFAM" id="SSF69118">
    <property type="entry name" value="AhpD-like"/>
    <property type="match status" value="1"/>
</dbReference>
<reference evidence="2" key="1">
    <citation type="submission" date="2015-07" db="EMBL/GenBank/DDBJ databases">
        <title>Draft Genome Sequences of Anaerolinea thermolimosa IMO-1, Bellilinea caldifistulae GOMI-1, Leptolinea tardivitalis YMTK-2, Levilinea saccharolytica KIBI-1,Longilinea arvoryzae KOME-1, Previously Described as Members of the Anaerolineaceae (Chloroflexi).</title>
        <authorList>
            <person name="Sekiguchi Y."/>
            <person name="Ohashi A."/>
            <person name="Matsuura N."/>
            <person name="Tourlousse M.D."/>
        </authorList>
    </citation>
    <scope>NUCLEOTIDE SEQUENCE [LARGE SCALE GENOMIC DNA]</scope>
    <source>
        <strain evidence="2">KOME-1</strain>
    </source>
</reference>
<dbReference type="STRING" id="360412.LARV_03814"/>
<keyword evidence="3" id="KW-1185">Reference proteome</keyword>
<dbReference type="InterPro" id="IPR029032">
    <property type="entry name" value="AhpD-like"/>
</dbReference>
<gene>
    <name evidence="2" type="ORF">LARV_03814</name>
</gene>
<keyword evidence="2" id="KW-0560">Oxidoreductase</keyword>
<proteinExistence type="predicted"/>
<name>A0A0K8MXP2_9CHLR</name>
<dbReference type="Proteomes" id="UP000055060">
    <property type="component" value="Unassembled WGS sequence"/>
</dbReference>
<keyword evidence="2" id="KW-0575">Peroxidase</keyword>
<dbReference type="Pfam" id="PF02627">
    <property type="entry name" value="CMD"/>
    <property type="match status" value="1"/>
</dbReference>
<dbReference type="InterPro" id="IPR004675">
    <property type="entry name" value="AhpD_core"/>
</dbReference>
<dbReference type="AlphaFoldDB" id="A0A0K8MXP2"/>
<sequence>MSTDYVEAQNHFMETFGKMAREIPGTIGGFGQMHAEACKAGALDHKTKELMNLAIAIVIRCEGCITSHMQDAIKLGATREEILETIGVAVMMAGGPGTVYGSKAYEAMDQFLKEKAKIGSNN</sequence>
<dbReference type="GO" id="GO:0051920">
    <property type="term" value="F:peroxiredoxin activity"/>
    <property type="evidence" value="ECO:0007669"/>
    <property type="project" value="InterPro"/>
</dbReference>
<evidence type="ECO:0000259" key="1">
    <source>
        <dbReference type="Pfam" id="PF02627"/>
    </source>
</evidence>
<dbReference type="EMBL" id="DF967973">
    <property type="protein sequence ID" value="GAP16019.1"/>
    <property type="molecule type" value="Genomic_DNA"/>
</dbReference>
<evidence type="ECO:0000313" key="2">
    <source>
        <dbReference type="EMBL" id="GAP16019.1"/>
    </source>
</evidence>
<protein>
    <submittedName>
        <fullName evidence="2">Alkylhydroperoxidase AhpD family core domain</fullName>
    </submittedName>
</protein>
<dbReference type="Gene3D" id="1.20.1290.10">
    <property type="entry name" value="AhpD-like"/>
    <property type="match status" value="1"/>
</dbReference>
<dbReference type="PANTHER" id="PTHR33930">
    <property type="entry name" value="ALKYL HYDROPEROXIDE REDUCTASE AHPD"/>
    <property type="match status" value="1"/>
</dbReference>
<dbReference type="InterPro" id="IPR003779">
    <property type="entry name" value="CMD-like"/>
</dbReference>
<evidence type="ECO:0000313" key="3">
    <source>
        <dbReference type="Proteomes" id="UP000055060"/>
    </source>
</evidence>
<organism evidence="2">
    <name type="scientific">Longilinea arvoryzae</name>
    <dbReference type="NCBI Taxonomy" id="360412"/>
    <lineage>
        <taxon>Bacteria</taxon>
        <taxon>Bacillati</taxon>
        <taxon>Chloroflexota</taxon>
        <taxon>Anaerolineae</taxon>
        <taxon>Anaerolineales</taxon>
        <taxon>Anaerolineaceae</taxon>
        <taxon>Longilinea</taxon>
    </lineage>
</organism>
<accession>A0A0K8MXP2</accession>
<feature type="domain" description="Carboxymuconolactone decarboxylase-like" evidence="1">
    <location>
        <begin position="34"/>
        <end position="104"/>
    </location>
</feature>